<dbReference type="HOGENOM" id="CLU_2142080_0_0_5"/>
<sequence>MKWYERELREDRRLRDAAKALLLADVERVKEDFSSRSLTHRAADRLQEGASEIFDQASEVAQDNKGVLAVLVGAVLLWFARNPIMSTLGFASDSEDAETEGDFPEPEQVSSR</sequence>
<dbReference type="EMBL" id="CP000157">
    <property type="protein sequence ID" value="ABC63236.1"/>
    <property type="molecule type" value="Genomic_DNA"/>
</dbReference>
<dbReference type="STRING" id="314225.ELI_05720"/>
<dbReference type="Proteomes" id="UP000008808">
    <property type="component" value="Chromosome"/>
</dbReference>
<dbReference type="KEGG" id="eli:ELI_05720"/>
<keyword evidence="3" id="KW-1185">Reference proteome</keyword>
<evidence type="ECO:0008006" key="4">
    <source>
        <dbReference type="Google" id="ProtNLM"/>
    </source>
</evidence>
<dbReference type="RefSeq" id="WP_011414072.1">
    <property type="nucleotide sequence ID" value="NC_007722.1"/>
</dbReference>
<evidence type="ECO:0000313" key="2">
    <source>
        <dbReference type="EMBL" id="ABC63236.1"/>
    </source>
</evidence>
<feature type="compositionally biased region" description="Acidic residues" evidence="1">
    <location>
        <begin position="93"/>
        <end position="105"/>
    </location>
</feature>
<feature type="region of interest" description="Disordered" evidence="1">
    <location>
        <begin position="92"/>
        <end position="112"/>
    </location>
</feature>
<dbReference type="OrthoDB" id="7433140at2"/>
<evidence type="ECO:0000256" key="1">
    <source>
        <dbReference type="SAM" id="MobiDB-lite"/>
    </source>
</evidence>
<reference evidence="3" key="1">
    <citation type="journal article" date="2009" name="J. Bacteriol.">
        <title>Complete genome sequence of Erythrobacter litoralis HTCC2594.</title>
        <authorList>
            <person name="Oh H.M."/>
            <person name="Giovannoni S.J."/>
            <person name="Ferriera S."/>
            <person name="Johnson J."/>
            <person name="Cho J.C."/>
        </authorList>
    </citation>
    <scope>NUCLEOTIDE SEQUENCE [LARGE SCALE GENOMIC DNA]</scope>
    <source>
        <strain evidence="3">HTCC2594</strain>
    </source>
</reference>
<accession>Q2NAQ5</accession>
<proteinExistence type="predicted"/>
<gene>
    <name evidence="2" type="ordered locus">ELI_05720</name>
</gene>
<evidence type="ECO:0000313" key="3">
    <source>
        <dbReference type="Proteomes" id="UP000008808"/>
    </source>
</evidence>
<name>Q2NAQ5_ERYLH</name>
<dbReference type="eggNOG" id="ENOG5030YWH">
    <property type="taxonomic scope" value="Bacteria"/>
</dbReference>
<protein>
    <recommendedName>
        <fullName evidence="4">DUF3618 domain-containing protein</fullName>
    </recommendedName>
</protein>
<dbReference type="AlphaFoldDB" id="Q2NAQ5"/>
<organism evidence="2 3">
    <name type="scientific">Erythrobacter litoralis (strain HTCC2594)</name>
    <dbReference type="NCBI Taxonomy" id="314225"/>
    <lineage>
        <taxon>Bacteria</taxon>
        <taxon>Pseudomonadati</taxon>
        <taxon>Pseudomonadota</taxon>
        <taxon>Alphaproteobacteria</taxon>
        <taxon>Sphingomonadales</taxon>
        <taxon>Erythrobacteraceae</taxon>
        <taxon>Erythrobacter/Porphyrobacter group</taxon>
        <taxon>Erythrobacter</taxon>
    </lineage>
</organism>